<dbReference type="PANTHER" id="PTHR45856:SF24">
    <property type="entry name" value="FUNGAL LIPASE-LIKE DOMAIN-CONTAINING PROTEIN"/>
    <property type="match status" value="1"/>
</dbReference>
<accession>A0A1D2AGS1</accession>
<organism evidence="4">
    <name type="scientific">Auxenochlorella protothecoides</name>
    <name type="common">Green microalga</name>
    <name type="synonym">Chlorella protothecoides</name>
    <dbReference type="NCBI Taxonomy" id="3075"/>
    <lineage>
        <taxon>Eukaryota</taxon>
        <taxon>Viridiplantae</taxon>
        <taxon>Chlorophyta</taxon>
        <taxon>core chlorophytes</taxon>
        <taxon>Trebouxiophyceae</taxon>
        <taxon>Chlorellales</taxon>
        <taxon>Chlorellaceae</taxon>
        <taxon>Auxenochlorella</taxon>
    </lineage>
</organism>
<dbReference type="InterPro" id="IPR002921">
    <property type="entry name" value="Fungal_lipase-type"/>
</dbReference>
<dbReference type="Gene3D" id="3.40.50.1820">
    <property type="entry name" value="alpha/beta hydrolase"/>
    <property type="match status" value="1"/>
</dbReference>
<dbReference type="Pfam" id="PF01764">
    <property type="entry name" value="Lipase_3"/>
    <property type="match status" value="1"/>
</dbReference>
<feature type="domain" description="Fungal lipase-type" evidence="3">
    <location>
        <begin position="359"/>
        <end position="510"/>
    </location>
</feature>
<keyword evidence="2" id="KW-1133">Transmembrane helix</keyword>
<dbReference type="CDD" id="cd00519">
    <property type="entry name" value="Lipase_3"/>
    <property type="match status" value="1"/>
</dbReference>
<feature type="non-terminal residue" evidence="4">
    <location>
        <position position="1"/>
    </location>
</feature>
<name>A0A1D2AGS1_AUXPR</name>
<feature type="transmembrane region" description="Helical" evidence="2">
    <location>
        <begin position="153"/>
        <end position="171"/>
    </location>
</feature>
<dbReference type="PANTHER" id="PTHR45856">
    <property type="entry name" value="ALPHA/BETA-HYDROLASES SUPERFAMILY PROTEIN"/>
    <property type="match status" value="1"/>
</dbReference>
<feature type="transmembrane region" description="Helical" evidence="2">
    <location>
        <begin position="192"/>
        <end position="210"/>
    </location>
</feature>
<feature type="region of interest" description="Disordered" evidence="1">
    <location>
        <begin position="641"/>
        <end position="667"/>
    </location>
</feature>
<gene>
    <name evidence="4" type="ORF">g.54745</name>
</gene>
<proteinExistence type="predicted"/>
<dbReference type="EMBL" id="GDKF01000212">
    <property type="protein sequence ID" value="JAT78410.1"/>
    <property type="molecule type" value="Transcribed_RNA"/>
</dbReference>
<evidence type="ECO:0000256" key="1">
    <source>
        <dbReference type="SAM" id="MobiDB-lite"/>
    </source>
</evidence>
<feature type="compositionally biased region" description="Polar residues" evidence="1">
    <location>
        <begin position="645"/>
        <end position="667"/>
    </location>
</feature>
<keyword evidence="2" id="KW-0472">Membrane</keyword>
<feature type="transmembrane region" description="Helical" evidence="2">
    <location>
        <begin position="100"/>
        <end position="121"/>
    </location>
</feature>
<evidence type="ECO:0000313" key="4">
    <source>
        <dbReference type="EMBL" id="JAT78410.1"/>
    </source>
</evidence>
<dbReference type="InterPro" id="IPR051218">
    <property type="entry name" value="Sec_MonoDiacylglyc_Lipase"/>
</dbReference>
<evidence type="ECO:0000256" key="2">
    <source>
        <dbReference type="SAM" id="Phobius"/>
    </source>
</evidence>
<dbReference type="SUPFAM" id="SSF53474">
    <property type="entry name" value="alpha/beta-Hydrolases"/>
    <property type="match status" value="1"/>
</dbReference>
<reference evidence="4" key="1">
    <citation type="submission" date="2015-08" db="EMBL/GenBank/DDBJ databases">
        <authorList>
            <person name="Babu N.S."/>
            <person name="Beckwith C.J."/>
            <person name="Beseler K.G."/>
            <person name="Brison A."/>
            <person name="Carone J.V."/>
            <person name="Caskin T.P."/>
            <person name="Diamond M."/>
            <person name="Durham M.E."/>
            <person name="Foxe J.M."/>
            <person name="Go M."/>
            <person name="Henderson B.A."/>
            <person name="Jones I.B."/>
            <person name="McGettigan J.A."/>
            <person name="Micheletti S.J."/>
            <person name="Nasrallah M.E."/>
            <person name="Ortiz D."/>
            <person name="Piller C.R."/>
            <person name="Privatt S.R."/>
            <person name="Schneider S.L."/>
            <person name="Sharp S."/>
            <person name="Smith T.C."/>
            <person name="Stanton J.D."/>
            <person name="Ullery H.E."/>
            <person name="Wilson R.J."/>
            <person name="Serrano M.G."/>
            <person name="Buck G."/>
            <person name="Lee V."/>
            <person name="Wang Y."/>
            <person name="Carvalho R."/>
            <person name="Voegtly L."/>
            <person name="Shi R."/>
            <person name="Duckworth R."/>
            <person name="Johnson A."/>
            <person name="Loviza R."/>
            <person name="Walstead R."/>
            <person name="Shah Z."/>
            <person name="Kiflezghi M."/>
            <person name="Wade K."/>
            <person name="Ball S.L."/>
            <person name="Bradley K.W."/>
            <person name="Asai D.J."/>
            <person name="Bowman C.A."/>
            <person name="Russell D.A."/>
            <person name="Pope W.H."/>
            <person name="Jacobs-Sera D."/>
            <person name="Hendrix R.W."/>
            <person name="Hatfull G.F."/>
        </authorList>
    </citation>
    <scope>NUCLEOTIDE SEQUENCE</scope>
</reference>
<sequence length="707" mass="78204">SPRRKTAVTLSLLEQVAQCVNLIAFITSNAIAVQRTCDVLSPFTIWGSFVQWTCWNVLFSVTWLYAFTLGPTKGTRWENDVKRADALLADLPLWKQWRKLWLFVIMQALIVAATTLFLQFFSTVAFEACPGADSDCRMPARVAAMAITPPSFFLVYLVFILHSLFKSYAFFNSQPYNLYQIGNQILRLNTRLRSLFVVVILLTLIVYSLIDYDTCGSINLASLGYLPMHIAMSVVVVVQAYHATPKRPSDASILRVWLQEFSWTEGSLEANKKERSSSLPASAAGQARELDAEPMWCFETAMKLNYWTFLCYDYKELNSKAAYNVDTALSLYDLHSFEMLWEKSLDTKCLIGWSDRTLVVAFRGTASIANVASDLQVWRTPWPKAPGHRTLLGALRGRARVHAGFLQAYRVNGFDARIKECIAGVLAGLQPDCAGRPIKVYVTGHSLGGALATLCAYDIAVCERLSGSVDVSCYTFGTPRVGNRAFADLYGGLVPDTWHVVNGDDTITRSGKFFFLYKRVGHRVLINGSGDLIVRPDYIEKYVHRMPGGGSLYDHYLSSYRTSFAAVLLAQFGAKAISGGKSAATVLAHAPGTQDMLREVGLTIDDLKTMERHDATFAGCYDASGLCTCCFLLSCPRLPTRGRKGSSNGPSSRLASQRPGQATSPLSNFEEDVTQDAVREVALGIQPFPFGSRDFPAPQLNTVEGRV</sequence>
<dbReference type="InterPro" id="IPR029058">
    <property type="entry name" value="AB_hydrolase_fold"/>
</dbReference>
<protein>
    <recommendedName>
        <fullName evidence="3">Fungal lipase-type domain-containing protein</fullName>
    </recommendedName>
</protein>
<evidence type="ECO:0000259" key="3">
    <source>
        <dbReference type="Pfam" id="PF01764"/>
    </source>
</evidence>
<keyword evidence="2" id="KW-0812">Transmembrane</keyword>
<dbReference type="GO" id="GO:0006629">
    <property type="term" value="P:lipid metabolic process"/>
    <property type="evidence" value="ECO:0007669"/>
    <property type="project" value="InterPro"/>
</dbReference>
<feature type="transmembrane region" description="Helical" evidence="2">
    <location>
        <begin position="43"/>
        <end position="66"/>
    </location>
</feature>
<feature type="transmembrane region" description="Helical" evidence="2">
    <location>
        <begin position="222"/>
        <end position="241"/>
    </location>
</feature>
<dbReference type="AlphaFoldDB" id="A0A1D2AGS1"/>